<dbReference type="GeneID" id="301551368"/>
<evidence type="ECO:0000256" key="1">
    <source>
        <dbReference type="SAM" id="Phobius"/>
    </source>
</evidence>
<dbReference type="RefSeq" id="WP_189102801.1">
    <property type="nucleotide sequence ID" value="NZ_BMND01000034.1"/>
</dbReference>
<keyword evidence="1" id="KW-1133">Transmembrane helix</keyword>
<accession>A0ABQ2JZZ1</accession>
<proteinExistence type="predicted"/>
<dbReference type="Proteomes" id="UP000600080">
    <property type="component" value="Unassembled WGS sequence"/>
</dbReference>
<gene>
    <name evidence="2" type="ORF">GCM10012285_56930</name>
</gene>
<keyword evidence="3" id="KW-1185">Reference proteome</keyword>
<feature type="transmembrane region" description="Helical" evidence="1">
    <location>
        <begin position="92"/>
        <end position="111"/>
    </location>
</feature>
<reference evidence="3" key="1">
    <citation type="journal article" date="2019" name="Int. J. Syst. Evol. Microbiol.">
        <title>The Global Catalogue of Microorganisms (GCM) 10K type strain sequencing project: providing services to taxonomists for standard genome sequencing and annotation.</title>
        <authorList>
            <consortium name="The Broad Institute Genomics Platform"/>
            <consortium name="The Broad Institute Genome Sequencing Center for Infectious Disease"/>
            <person name="Wu L."/>
            <person name="Ma J."/>
        </authorList>
    </citation>
    <scope>NUCLEOTIDE SEQUENCE [LARGE SCALE GENOMIC DNA]</scope>
    <source>
        <strain evidence="3">CGMCC 4.7323</strain>
    </source>
</reference>
<name>A0ABQ2JZZ1_9ACTN</name>
<feature type="transmembrane region" description="Helical" evidence="1">
    <location>
        <begin position="29"/>
        <end position="48"/>
    </location>
</feature>
<feature type="transmembrane region" description="Helical" evidence="1">
    <location>
        <begin position="54"/>
        <end position="71"/>
    </location>
</feature>
<dbReference type="EMBL" id="BMND01000034">
    <property type="protein sequence ID" value="GGN59626.1"/>
    <property type="molecule type" value="Genomic_DNA"/>
</dbReference>
<organism evidence="2 3">
    <name type="scientific">Streptomyces kronopolitis</name>
    <dbReference type="NCBI Taxonomy" id="1612435"/>
    <lineage>
        <taxon>Bacteria</taxon>
        <taxon>Bacillati</taxon>
        <taxon>Actinomycetota</taxon>
        <taxon>Actinomycetes</taxon>
        <taxon>Kitasatosporales</taxon>
        <taxon>Streptomycetaceae</taxon>
        <taxon>Streptomyces</taxon>
    </lineage>
</organism>
<sequence>MNAPRHTPAPDGASATTATTATTARKLRLRYVGIGLWMAFTWCGEGNAPAWEHALRTLVILLILPPLLLRANRHLTHKLYESARPGRIIAQLITARIAAVTIAFGAGFLLGHLLDPQAARSPVLPALGFLLLLASIPAQIRHAHRTRTATTHPATQPALSAPRLIATKLTLITTALLAQLLLTPYLPDATFAVAAALFLTTATLGPKAHSRFLLTDPAPTNEQAAHAPT</sequence>
<keyword evidence="1" id="KW-0812">Transmembrane</keyword>
<keyword evidence="1" id="KW-0472">Membrane</keyword>
<evidence type="ECO:0000313" key="3">
    <source>
        <dbReference type="Proteomes" id="UP000600080"/>
    </source>
</evidence>
<comment type="caution">
    <text evidence="2">The sequence shown here is derived from an EMBL/GenBank/DDBJ whole genome shotgun (WGS) entry which is preliminary data.</text>
</comment>
<feature type="transmembrane region" description="Helical" evidence="1">
    <location>
        <begin position="123"/>
        <end position="140"/>
    </location>
</feature>
<protein>
    <submittedName>
        <fullName evidence="2">Uncharacterized protein</fullName>
    </submittedName>
</protein>
<evidence type="ECO:0000313" key="2">
    <source>
        <dbReference type="EMBL" id="GGN59626.1"/>
    </source>
</evidence>